<accession>A0ABQ5VCY9</accession>
<comment type="caution">
    <text evidence="3">The sequence shown here is derived from an EMBL/GenBank/DDBJ whole genome shotgun (WGS) entry which is preliminary data.</text>
</comment>
<organism evidence="3 4">
    <name type="scientific">Algimonas ampicilliniresistens</name>
    <dbReference type="NCBI Taxonomy" id="1298735"/>
    <lineage>
        <taxon>Bacteria</taxon>
        <taxon>Pseudomonadati</taxon>
        <taxon>Pseudomonadota</taxon>
        <taxon>Alphaproteobacteria</taxon>
        <taxon>Maricaulales</taxon>
        <taxon>Robiginitomaculaceae</taxon>
        <taxon>Algimonas</taxon>
    </lineage>
</organism>
<dbReference type="Gene3D" id="3.60.21.70">
    <property type="entry name" value="PhoD-like phosphatase"/>
    <property type="match status" value="1"/>
</dbReference>
<protein>
    <submittedName>
        <fullName evidence="3">Alkaline phosphatase</fullName>
    </submittedName>
</protein>
<dbReference type="PANTHER" id="PTHR43606:SF2">
    <property type="entry name" value="ALKALINE PHOSPHATASE FAMILY PROTEIN (AFU_ORTHOLOGUE AFUA_5G03860)"/>
    <property type="match status" value="1"/>
</dbReference>
<dbReference type="RefSeq" id="WP_284391106.1">
    <property type="nucleotide sequence ID" value="NZ_BSNK01000002.1"/>
</dbReference>
<dbReference type="PROSITE" id="PS51318">
    <property type="entry name" value="TAT"/>
    <property type="match status" value="1"/>
</dbReference>
<dbReference type="InterPro" id="IPR052900">
    <property type="entry name" value="Phospholipid_Metab_Enz"/>
</dbReference>
<dbReference type="SUPFAM" id="SSF56300">
    <property type="entry name" value="Metallo-dependent phosphatases"/>
    <property type="match status" value="1"/>
</dbReference>
<feature type="domain" description="PhoD-like phosphatase metallophosphatase" evidence="1">
    <location>
        <begin position="148"/>
        <end position="529"/>
    </location>
</feature>
<gene>
    <name evidence="3" type="ORF">GCM10007853_24280</name>
</gene>
<evidence type="ECO:0000313" key="3">
    <source>
        <dbReference type="EMBL" id="GLQ24554.1"/>
    </source>
</evidence>
<evidence type="ECO:0000259" key="2">
    <source>
        <dbReference type="Pfam" id="PF16655"/>
    </source>
</evidence>
<dbReference type="InterPro" id="IPR029052">
    <property type="entry name" value="Metallo-depent_PP-like"/>
</dbReference>
<reference evidence="3" key="1">
    <citation type="journal article" date="2014" name="Int. J. Syst. Evol. Microbiol.">
        <title>Complete genome of a new Firmicutes species belonging to the dominant human colonic microbiota ('Ruminococcus bicirculans') reveals two chromosomes and a selective capacity to utilize plant glucans.</title>
        <authorList>
            <consortium name="NISC Comparative Sequencing Program"/>
            <person name="Wegmann U."/>
            <person name="Louis P."/>
            <person name="Goesmann A."/>
            <person name="Henrissat B."/>
            <person name="Duncan S.H."/>
            <person name="Flint H.J."/>
        </authorList>
    </citation>
    <scope>NUCLEOTIDE SEQUENCE</scope>
    <source>
        <strain evidence="3">NBRC 108219</strain>
    </source>
</reference>
<evidence type="ECO:0000259" key="1">
    <source>
        <dbReference type="Pfam" id="PF09423"/>
    </source>
</evidence>
<name>A0ABQ5VCY9_9PROT</name>
<dbReference type="Gene3D" id="2.60.40.380">
    <property type="entry name" value="Purple acid phosphatase-like, N-terminal"/>
    <property type="match status" value="1"/>
</dbReference>
<keyword evidence="4" id="KW-1185">Reference proteome</keyword>
<dbReference type="PANTHER" id="PTHR43606">
    <property type="entry name" value="PHOSPHATASE, PUTATIVE (AFU_ORTHOLOGUE AFUA_6G08710)-RELATED"/>
    <property type="match status" value="1"/>
</dbReference>
<dbReference type="Pfam" id="PF09423">
    <property type="entry name" value="PhoD"/>
    <property type="match status" value="1"/>
</dbReference>
<dbReference type="InterPro" id="IPR038607">
    <property type="entry name" value="PhoD-like_sf"/>
</dbReference>
<dbReference type="EMBL" id="BSNK01000002">
    <property type="protein sequence ID" value="GLQ24554.1"/>
    <property type="molecule type" value="Genomic_DNA"/>
</dbReference>
<reference evidence="3" key="2">
    <citation type="submission" date="2023-01" db="EMBL/GenBank/DDBJ databases">
        <title>Draft genome sequence of Algimonas ampicilliniresistens strain NBRC 108219.</title>
        <authorList>
            <person name="Sun Q."/>
            <person name="Mori K."/>
        </authorList>
    </citation>
    <scope>NUCLEOTIDE SEQUENCE</scope>
    <source>
        <strain evidence="3">NBRC 108219</strain>
    </source>
</reference>
<dbReference type="Pfam" id="PF16655">
    <property type="entry name" value="PhoD_N"/>
    <property type="match status" value="1"/>
</dbReference>
<dbReference type="Proteomes" id="UP001161391">
    <property type="component" value="Unassembled WGS sequence"/>
</dbReference>
<dbReference type="InterPro" id="IPR006311">
    <property type="entry name" value="TAT_signal"/>
</dbReference>
<dbReference type="InterPro" id="IPR032093">
    <property type="entry name" value="PhoD_N"/>
</dbReference>
<sequence length="587" mass="65437">MSDLPRHKSGVGPTRRNALSLLGLGGVAACAPTVERTLSGDVAASGTFDHGVASGDPMATSVILWTRVTPNESGVVPVVWEIDTDADFSNPISGEIEARAAKDFTVKVEATGLQAGTVYHYRFKTEDDVSVTAQTKTLPEGSPEQVRFAVVSCANYEHGFFNVYDLIAQKQKSAGGDHYDAMLHLGDYYYEYGADVYDAPDKPEGRIHEPAHEIITLDDYRTRHAQYRRDPNLQAATAEMPMIAIWDDHETANDSWRGGAQNHNEDEGEWETRKQAALRAYYEWMPVREPVPGRAREAFYRSFQFGDLLTLVGVETRLTARAEPLIIEEFVEEIIADVDAFRDQYLNDPSREMLGKEQQDYIVETFAQSKADGVSWRMLANQVILGRLLTPDFTPYVTEEATTAIEKDWPGIHDFLTLSKYNLPFYPDSWDGYPFARERFFEALDDAGVNDVLVVTGDAHEFWANRLTRDDGTHMGAEFVTSSVSSKTLIAYLGDATAQHNLLLTRENDDARYYNALHNGFVEVELGRKSGKITMHAIDSVNTRDYGSFRAASFSVKPRRKDGKETLRIGAPRGLGLAQRALFAGLG</sequence>
<dbReference type="PROSITE" id="PS51257">
    <property type="entry name" value="PROKAR_LIPOPROTEIN"/>
    <property type="match status" value="1"/>
</dbReference>
<proteinExistence type="predicted"/>
<feature type="domain" description="Phospholipase D N-terminal" evidence="2">
    <location>
        <begin position="50"/>
        <end position="137"/>
    </location>
</feature>
<dbReference type="InterPro" id="IPR018946">
    <property type="entry name" value="PhoD-like_MPP"/>
</dbReference>
<dbReference type="CDD" id="cd07389">
    <property type="entry name" value="MPP_PhoD"/>
    <property type="match status" value="1"/>
</dbReference>
<evidence type="ECO:0000313" key="4">
    <source>
        <dbReference type="Proteomes" id="UP001161391"/>
    </source>
</evidence>